<evidence type="ECO:0000313" key="2">
    <source>
        <dbReference type="EMBL" id="WPX75509.1"/>
    </source>
</evidence>
<dbReference type="Pfam" id="PF14355">
    <property type="entry name" value="Abi_C"/>
    <property type="match status" value="1"/>
</dbReference>
<evidence type="ECO:0000259" key="1">
    <source>
        <dbReference type="Pfam" id="PF14355"/>
    </source>
</evidence>
<organism evidence="2 3">
    <name type="scientific">Blautia producta</name>
    <dbReference type="NCBI Taxonomy" id="33035"/>
    <lineage>
        <taxon>Bacteria</taxon>
        <taxon>Bacillati</taxon>
        <taxon>Bacillota</taxon>
        <taxon>Clostridia</taxon>
        <taxon>Lachnospirales</taxon>
        <taxon>Lachnospiraceae</taxon>
        <taxon>Blautia</taxon>
    </lineage>
</organism>
<sequence>MDDRSFKVTLIKALEHRANADWKFGTDKMWEVIMTLPRCNVYIEETGLFTRREWNTYCSILHIQAPIDKQDSFIAERENILDIAESIYGRQGDNYLTHVDIGILVEHYEVIDFSSISLTEVISKAIADAELLMEQGKYDSAFDRIHTAFHGYLRKVLDNKQVGYEESDTLSQLYTKLHTEVSANIGSTEIAELVRKSLRSASGVIAAINEMRNRHSLSHPNDDLLQKREAEFAIKLVKDMSDYINSII</sequence>
<dbReference type="Proteomes" id="UP001325248">
    <property type="component" value="Chromosome"/>
</dbReference>
<dbReference type="InterPro" id="IPR026001">
    <property type="entry name" value="Abi-like_C"/>
</dbReference>
<feature type="domain" description="Abortive infection protein-like C-terminal" evidence="1">
    <location>
        <begin position="173"/>
        <end position="244"/>
    </location>
</feature>
<protein>
    <recommendedName>
        <fullName evidence="1">Abortive infection protein-like C-terminal domain-containing protein</fullName>
    </recommendedName>
</protein>
<name>A0ABZ0UHR9_9FIRM</name>
<reference evidence="2" key="1">
    <citation type="submission" date="2023-10" db="EMBL/GenBank/DDBJ databases">
        <title>Genome sequence of Blautia coccoides DSM 935.</title>
        <authorList>
            <person name="Boeer T."/>
            <person name="Bengelsdorf F.R."/>
            <person name="Daniel R."/>
            <person name="Poehlein A."/>
        </authorList>
    </citation>
    <scope>NUCLEOTIDE SEQUENCE [LARGE SCALE GENOMIC DNA]</scope>
    <source>
        <strain evidence="2">DSM 935</strain>
    </source>
</reference>
<dbReference type="EMBL" id="CP136422">
    <property type="protein sequence ID" value="WPX75509.1"/>
    <property type="molecule type" value="Genomic_DNA"/>
</dbReference>
<accession>A0ABZ0UHR9</accession>
<keyword evidence="3" id="KW-1185">Reference proteome</keyword>
<gene>
    <name evidence="2" type="ORF">BLCOC_38710</name>
</gene>
<evidence type="ECO:0000313" key="3">
    <source>
        <dbReference type="Proteomes" id="UP001325248"/>
    </source>
</evidence>
<proteinExistence type="predicted"/>